<dbReference type="Pfam" id="PF01476">
    <property type="entry name" value="LysM"/>
    <property type="match status" value="1"/>
</dbReference>
<dbReference type="PROSITE" id="PS51782">
    <property type="entry name" value="LYSM"/>
    <property type="match status" value="1"/>
</dbReference>
<keyword evidence="3" id="KW-0732">Signal</keyword>
<gene>
    <name evidence="5" type="ORF">BJZ21_001049</name>
</gene>
<dbReference type="PANTHER" id="PTHR34700:SF4">
    <property type="entry name" value="PHAGE-LIKE ELEMENT PBSX PROTEIN XKDP"/>
    <property type="match status" value="1"/>
</dbReference>
<keyword evidence="2" id="KW-0812">Transmembrane</keyword>
<organism evidence="5 6">
    <name type="scientific">Nocardioides panaciterrulae</name>
    <dbReference type="NCBI Taxonomy" id="661492"/>
    <lineage>
        <taxon>Bacteria</taxon>
        <taxon>Bacillati</taxon>
        <taxon>Actinomycetota</taxon>
        <taxon>Actinomycetes</taxon>
        <taxon>Propionibacteriales</taxon>
        <taxon>Nocardioidaceae</taxon>
        <taxon>Nocardioides</taxon>
    </lineage>
</organism>
<dbReference type="PANTHER" id="PTHR34700">
    <property type="entry name" value="POTASSIUM BINDING PROTEIN KBP"/>
    <property type="match status" value="1"/>
</dbReference>
<dbReference type="InterPro" id="IPR036779">
    <property type="entry name" value="LysM_dom_sf"/>
</dbReference>
<dbReference type="EMBL" id="JACCBG010000001">
    <property type="protein sequence ID" value="NYD40966.1"/>
    <property type="molecule type" value="Genomic_DNA"/>
</dbReference>
<feature type="chain" id="PRO_5038733449" evidence="3">
    <location>
        <begin position="28"/>
        <end position="234"/>
    </location>
</feature>
<dbReference type="Proteomes" id="UP000535511">
    <property type="component" value="Unassembled WGS sequence"/>
</dbReference>
<evidence type="ECO:0000256" key="3">
    <source>
        <dbReference type="SAM" id="SignalP"/>
    </source>
</evidence>
<feature type="region of interest" description="Disordered" evidence="1">
    <location>
        <begin position="119"/>
        <end position="166"/>
    </location>
</feature>
<keyword evidence="2" id="KW-0472">Membrane</keyword>
<dbReference type="RefSeq" id="WP_179662780.1">
    <property type="nucleotide sequence ID" value="NZ_JACCBG010000001.1"/>
</dbReference>
<dbReference type="Gene3D" id="3.10.350.10">
    <property type="entry name" value="LysM domain"/>
    <property type="match status" value="1"/>
</dbReference>
<accession>A0A7Y9E507</accession>
<sequence>MSTRITASPWRCLAVALAGTAALAGLAAALGPDLAAAAAAARGGRLATAPFADLLEWLCAGVSLAVAAWLWCGTVLLAATAAGGQRRPRTGGLPAPVRRLVLVACGAAVAGGLALPAHAQPAQQAPHSHQEHGRGTAAASLDGLPLPERATGAAPRRSAASRPAMALAPVHRSGTVVVRPGDTLWALAGRALPGAATDRTLTLRWQRLYALNRAVIGPDPDLIRPGERLRVPRS</sequence>
<evidence type="ECO:0000256" key="2">
    <source>
        <dbReference type="SAM" id="Phobius"/>
    </source>
</evidence>
<keyword evidence="6" id="KW-1185">Reference proteome</keyword>
<evidence type="ECO:0000313" key="6">
    <source>
        <dbReference type="Proteomes" id="UP000535511"/>
    </source>
</evidence>
<reference evidence="5 6" key="1">
    <citation type="submission" date="2020-07" db="EMBL/GenBank/DDBJ databases">
        <title>Sequencing the genomes of 1000 actinobacteria strains.</title>
        <authorList>
            <person name="Klenk H.-P."/>
        </authorList>
    </citation>
    <scope>NUCLEOTIDE SEQUENCE [LARGE SCALE GENOMIC DNA]</scope>
    <source>
        <strain evidence="5 6">DSM 21350</strain>
    </source>
</reference>
<evidence type="ECO:0000259" key="4">
    <source>
        <dbReference type="PROSITE" id="PS51782"/>
    </source>
</evidence>
<dbReference type="AlphaFoldDB" id="A0A7Y9E507"/>
<evidence type="ECO:0000256" key="1">
    <source>
        <dbReference type="SAM" id="MobiDB-lite"/>
    </source>
</evidence>
<evidence type="ECO:0000313" key="5">
    <source>
        <dbReference type="EMBL" id="NYD40966.1"/>
    </source>
</evidence>
<feature type="transmembrane region" description="Helical" evidence="2">
    <location>
        <begin position="54"/>
        <end position="79"/>
    </location>
</feature>
<name>A0A7Y9E507_9ACTN</name>
<comment type="caution">
    <text evidence="5">The sequence shown here is derived from an EMBL/GenBank/DDBJ whole genome shotgun (WGS) entry which is preliminary data.</text>
</comment>
<protein>
    <submittedName>
        <fullName evidence="5">Nucleoid-associated protein YgaU</fullName>
    </submittedName>
</protein>
<keyword evidence="2" id="KW-1133">Transmembrane helix</keyword>
<feature type="domain" description="LysM" evidence="4">
    <location>
        <begin position="174"/>
        <end position="231"/>
    </location>
</feature>
<feature type="signal peptide" evidence="3">
    <location>
        <begin position="1"/>
        <end position="27"/>
    </location>
</feature>
<dbReference type="SMART" id="SM00257">
    <property type="entry name" value="LysM"/>
    <property type="match status" value="1"/>
</dbReference>
<dbReference type="InterPro" id="IPR018392">
    <property type="entry name" value="LysM"/>
</dbReference>
<proteinExistence type="predicted"/>
<dbReference type="InterPro" id="IPR052196">
    <property type="entry name" value="Bact_Kbp"/>
</dbReference>
<feature type="compositionally biased region" description="Low complexity" evidence="1">
    <location>
        <begin position="149"/>
        <end position="166"/>
    </location>
</feature>
<feature type="transmembrane region" description="Helical" evidence="2">
    <location>
        <begin position="100"/>
        <end position="119"/>
    </location>
</feature>
<dbReference type="CDD" id="cd00118">
    <property type="entry name" value="LysM"/>
    <property type="match status" value="1"/>
</dbReference>